<dbReference type="InterPro" id="IPR038718">
    <property type="entry name" value="SNF2-like_sf"/>
</dbReference>
<dbReference type="Pfam" id="PF07529">
    <property type="entry name" value="HSA"/>
    <property type="match status" value="1"/>
</dbReference>
<evidence type="ECO:0000313" key="3">
    <source>
        <dbReference type="Proteomes" id="UP000887578"/>
    </source>
</evidence>
<sequence>MDEDLLNSIANIYATMFRIEKNQSKTIPTPKSIDPNFIAEEREKRISTLIMVRIKQLSALPSSELPEYLQIKTTILLRGLRLINLQAAVRYEVINFLKMGSTIEFAINPHAYRRIKRHTLREARIIEKLEKQKRMKQESRRKFRHTSFLQNVIQGSKDFVEFHKNNYNIISKNRKSIASFHANSKKERQKKKEKNEKLRLSKLMAEDEEGYRKLLDEKKDKRLVYILKQTDEYVKSLTGLVQQHQQIEKKRKNEERDAERKFVENDIIIRNYENDEIFKHEETSKQDELETLHKKNPGHEMISSNVALLDSVVSDEHEELPKEAKAEEKYDKFDDLDELKILELARNEKDEYDQKTQMESYYAIAHKIKEEISKQHSTLGAGDPTLQLKSYQIKGLEWMVSLYNNNLNGILADEM</sequence>
<dbReference type="WBParaSite" id="PDA_v2.g6247.t1">
    <property type="protein sequence ID" value="PDA_v2.g6247.t1"/>
    <property type="gene ID" value="PDA_v2.g6247"/>
</dbReference>
<dbReference type="Gene3D" id="3.40.50.10810">
    <property type="entry name" value="Tandem AAA-ATPase domain"/>
    <property type="match status" value="1"/>
</dbReference>
<dbReference type="SMART" id="SM00573">
    <property type="entry name" value="HSA"/>
    <property type="match status" value="1"/>
</dbReference>
<protein>
    <submittedName>
        <fullName evidence="4">HSA domain-containing protein</fullName>
    </submittedName>
</protein>
<evidence type="ECO:0000313" key="4">
    <source>
        <dbReference type="WBParaSite" id="PDA_v2.g6247.t1"/>
    </source>
</evidence>
<dbReference type="AlphaFoldDB" id="A0A914QWK9"/>
<organism evidence="3 4">
    <name type="scientific">Panagrolaimus davidi</name>
    <dbReference type="NCBI Taxonomy" id="227884"/>
    <lineage>
        <taxon>Eukaryota</taxon>
        <taxon>Metazoa</taxon>
        <taxon>Ecdysozoa</taxon>
        <taxon>Nematoda</taxon>
        <taxon>Chromadorea</taxon>
        <taxon>Rhabditida</taxon>
        <taxon>Tylenchina</taxon>
        <taxon>Panagrolaimomorpha</taxon>
        <taxon>Panagrolaimoidea</taxon>
        <taxon>Panagrolaimidae</taxon>
        <taxon>Panagrolaimus</taxon>
    </lineage>
</organism>
<proteinExistence type="predicted"/>
<feature type="domain" description="HSA" evidence="2">
    <location>
        <begin position="133"/>
        <end position="205"/>
    </location>
</feature>
<dbReference type="Gene3D" id="1.20.5.170">
    <property type="match status" value="1"/>
</dbReference>
<dbReference type="Proteomes" id="UP000887578">
    <property type="component" value="Unplaced"/>
</dbReference>
<keyword evidence="3" id="KW-1185">Reference proteome</keyword>
<evidence type="ECO:0000256" key="1">
    <source>
        <dbReference type="SAM" id="Coils"/>
    </source>
</evidence>
<dbReference type="PANTHER" id="PTHR10799">
    <property type="entry name" value="SNF2/RAD54 HELICASE FAMILY"/>
    <property type="match status" value="1"/>
</dbReference>
<accession>A0A914QWK9</accession>
<keyword evidence="1" id="KW-0175">Coiled coil</keyword>
<feature type="coiled-coil region" evidence="1">
    <location>
        <begin position="181"/>
        <end position="208"/>
    </location>
</feature>
<dbReference type="PROSITE" id="PS51204">
    <property type="entry name" value="HSA"/>
    <property type="match status" value="1"/>
</dbReference>
<name>A0A914QWK9_9BILA</name>
<evidence type="ECO:0000259" key="2">
    <source>
        <dbReference type="PROSITE" id="PS51204"/>
    </source>
</evidence>
<dbReference type="InterPro" id="IPR014012">
    <property type="entry name" value="HSA_dom"/>
</dbReference>
<reference evidence="4" key="1">
    <citation type="submission" date="2022-11" db="UniProtKB">
        <authorList>
            <consortium name="WormBaseParasite"/>
        </authorList>
    </citation>
    <scope>IDENTIFICATION</scope>
</reference>